<dbReference type="InterPro" id="IPR040449">
    <property type="entry name" value="Peptidase_S66_N"/>
</dbReference>
<evidence type="ECO:0000313" key="5">
    <source>
        <dbReference type="EMBL" id="KAJ4394392.1"/>
    </source>
</evidence>
<dbReference type="InterPro" id="IPR027461">
    <property type="entry name" value="Carboxypeptidase_A_C_sf"/>
</dbReference>
<name>A0A9W9D004_9PEZI</name>
<comment type="caution">
    <text evidence="5">The sequence shown here is derived from an EMBL/GenBank/DDBJ whole genome shotgun (WGS) entry which is preliminary data.</text>
</comment>
<feature type="domain" description="LD-carboxypeptidase N-terminal" evidence="3">
    <location>
        <begin position="17"/>
        <end position="142"/>
    </location>
</feature>
<dbReference type="InterPro" id="IPR029062">
    <property type="entry name" value="Class_I_gatase-like"/>
</dbReference>
<dbReference type="Pfam" id="PF02016">
    <property type="entry name" value="Peptidase_S66"/>
    <property type="match status" value="1"/>
</dbReference>
<accession>A0A9W9D004</accession>
<dbReference type="OrthoDB" id="5186469at2759"/>
<evidence type="ECO:0000313" key="6">
    <source>
        <dbReference type="Proteomes" id="UP001140453"/>
    </source>
</evidence>
<dbReference type="Proteomes" id="UP001140453">
    <property type="component" value="Unassembled WGS sequence"/>
</dbReference>
<dbReference type="EMBL" id="JAPEVB010000002">
    <property type="protein sequence ID" value="KAJ4394392.1"/>
    <property type="molecule type" value="Genomic_DNA"/>
</dbReference>
<evidence type="ECO:0000256" key="1">
    <source>
        <dbReference type="ARBA" id="ARBA00010233"/>
    </source>
</evidence>
<evidence type="ECO:0008006" key="7">
    <source>
        <dbReference type="Google" id="ProtNLM"/>
    </source>
</evidence>
<dbReference type="InterPro" id="IPR003507">
    <property type="entry name" value="S66_fam"/>
</dbReference>
<dbReference type="AlphaFoldDB" id="A0A9W9D004"/>
<dbReference type="Gene3D" id="3.50.30.60">
    <property type="entry name" value="LD-carboxypeptidase A C-terminal domain-like"/>
    <property type="match status" value="1"/>
</dbReference>
<protein>
    <recommendedName>
        <fullName evidence="7">Peptidase S66</fullName>
    </recommendedName>
</protein>
<dbReference type="Gene3D" id="3.40.50.10740">
    <property type="entry name" value="Class I glutamine amidotransferase-like"/>
    <property type="match status" value="1"/>
</dbReference>
<evidence type="ECO:0000259" key="3">
    <source>
        <dbReference type="Pfam" id="PF02016"/>
    </source>
</evidence>
<dbReference type="InterPro" id="IPR040921">
    <property type="entry name" value="Peptidase_S66C"/>
</dbReference>
<keyword evidence="2" id="KW-0378">Hydrolase</keyword>
<evidence type="ECO:0000259" key="4">
    <source>
        <dbReference type="Pfam" id="PF17676"/>
    </source>
</evidence>
<evidence type="ECO:0000256" key="2">
    <source>
        <dbReference type="ARBA" id="ARBA00022801"/>
    </source>
</evidence>
<feature type="domain" description="LD-carboxypeptidase C-terminal" evidence="4">
    <location>
        <begin position="216"/>
        <end position="346"/>
    </location>
</feature>
<gene>
    <name evidence="5" type="ORF">N0V93_003609</name>
</gene>
<dbReference type="PANTHER" id="PTHR30237">
    <property type="entry name" value="MURAMOYLTETRAPEPTIDE CARBOXYPEPTIDASE"/>
    <property type="match status" value="1"/>
</dbReference>
<dbReference type="GO" id="GO:0016787">
    <property type="term" value="F:hydrolase activity"/>
    <property type="evidence" value="ECO:0007669"/>
    <property type="project" value="UniProtKB-KW"/>
</dbReference>
<dbReference type="CDD" id="cd07062">
    <property type="entry name" value="Peptidase_S66_mccF_like"/>
    <property type="match status" value="1"/>
</dbReference>
<organism evidence="5 6">
    <name type="scientific">Gnomoniopsis smithogilvyi</name>
    <dbReference type="NCBI Taxonomy" id="1191159"/>
    <lineage>
        <taxon>Eukaryota</taxon>
        <taxon>Fungi</taxon>
        <taxon>Dikarya</taxon>
        <taxon>Ascomycota</taxon>
        <taxon>Pezizomycotina</taxon>
        <taxon>Sordariomycetes</taxon>
        <taxon>Sordariomycetidae</taxon>
        <taxon>Diaporthales</taxon>
        <taxon>Gnomoniaceae</taxon>
        <taxon>Gnomoniopsis</taxon>
    </lineage>
</organism>
<keyword evidence="6" id="KW-1185">Reference proteome</keyword>
<dbReference type="SUPFAM" id="SSF52317">
    <property type="entry name" value="Class I glutamine amidotransferase-like"/>
    <property type="match status" value="1"/>
</dbReference>
<dbReference type="PIRSF" id="PIRSF028757">
    <property type="entry name" value="LD-carboxypeptidase"/>
    <property type="match status" value="1"/>
</dbReference>
<dbReference type="PANTHER" id="PTHR30237:SF4">
    <property type="entry name" value="LD-CARBOXYPEPTIDASE C-TERMINAL DOMAIN-CONTAINING PROTEIN"/>
    <property type="match status" value="1"/>
</dbReference>
<comment type="similarity">
    <text evidence="1">Belongs to the peptidase S66 family.</text>
</comment>
<dbReference type="Pfam" id="PF17676">
    <property type="entry name" value="Peptidase_S66C"/>
    <property type="match status" value="1"/>
</dbReference>
<sequence>MAPGPNLPKALPPGGTIALISPSERMHETFSTATQRGIKVLESLGYTVKPIWTHEDPATKTIASHIAVRKAELLKAFADPAVDAIICMVGGSTFTELTPSLLHDPEALQVLKDNPKVVVGYSDISHLHWLLYSQTGLRTFYGPMLVSELAELPQPAEYSMRHMLAAITKPQPVGRIQASGEWRSTLAPYFRDEDSIEASSYKPTPAWRWLRKGQAEGRAFGGCLSVVVRLQAIPALVPDWSGRIVFLETSMAEGDVWHRAPPTKVRQQLADLVSQGLFDRVSGVVLGRFYGWEEHADELDRIVREVIIENPWVKNAKYPEIPVLYGVDLGHTSPMITIPYDALCRLDSEKDEFSILEAGVV</sequence>
<reference evidence="5" key="1">
    <citation type="submission" date="2022-10" db="EMBL/GenBank/DDBJ databases">
        <title>Tapping the CABI collections for fungal endophytes: first genome assemblies for Collariella, Neodidymelliopsis, Ascochyta clinopodiicola, Didymella pomorum, Didymosphaeria variabile, Neocosmospora piperis and Neocucurbitaria cava.</title>
        <authorList>
            <person name="Hill R."/>
        </authorList>
    </citation>
    <scope>NUCLEOTIDE SEQUENCE</scope>
    <source>
        <strain evidence="5">IMI 355082</strain>
    </source>
</reference>
<dbReference type="InterPro" id="IPR027478">
    <property type="entry name" value="LdcA_N"/>
</dbReference>
<proteinExistence type="inferred from homology"/>
<dbReference type="SUPFAM" id="SSF141986">
    <property type="entry name" value="LD-carboxypeptidase A C-terminal domain-like"/>
    <property type="match status" value="1"/>
</dbReference>